<dbReference type="InterPro" id="IPR025795">
    <property type="entry name" value="tRNA_(uracil-5-)_MeTrfase"/>
</dbReference>
<dbReference type="GO" id="GO:0030697">
    <property type="term" value="F:tRNA (uracil(54)-C5)-methyltransferase activity, S-adenosyl methionine-dependent"/>
    <property type="evidence" value="ECO:0007669"/>
    <property type="project" value="InterPro"/>
</dbReference>
<feature type="region of interest" description="Disordered" evidence="6">
    <location>
        <begin position="121"/>
        <end position="144"/>
    </location>
</feature>
<dbReference type="PROSITE" id="PS51622">
    <property type="entry name" value="SAM_MT_RNA_M5U_2"/>
    <property type="match status" value="1"/>
</dbReference>
<evidence type="ECO:0000256" key="3">
    <source>
        <dbReference type="ARBA" id="ARBA00022691"/>
    </source>
</evidence>
<dbReference type="InterPro" id="IPR010280">
    <property type="entry name" value="U5_MeTrfase_fam"/>
</dbReference>
<feature type="binding site" evidence="4">
    <location>
        <position position="595"/>
    </location>
    <ligand>
        <name>S-adenosyl-L-methionine</name>
        <dbReference type="ChEBI" id="CHEBI:59789"/>
    </ligand>
</feature>
<dbReference type="VEuPathDB" id="FungiDB:PV06_08733"/>
<dbReference type="Gene3D" id="3.40.50.150">
    <property type="entry name" value="Vaccinia Virus protein VP39"/>
    <property type="match status" value="2"/>
</dbReference>
<reference evidence="7 8" key="1">
    <citation type="submission" date="2015-01" db="EMBL/GenBank/DDBJ databases">
        <title>The Genome Sequence of Exophiala oligosperma CBS72588.</title>
        <authorList>
            <consortium name="The Broad Institute Genomics Platform"/>
            <person name="Cuomo C."/>
            <person name="de Hoog S."/>
            <person name="Gorbushina A."/>
            <person name="Stielow B."/>
            <person name="Teixiera M."/>
            <person name="Abouelleil A."/>
            <person name="Chapman S.B."/>
            <person name="Priest M."/>
            <person name="Young S.K."/>
            <person name="Wortman J."/>
            <person name="Nusbaum C."/>
            <person name="Birren B."/>
        </authorList>
    </citation>
    <scope>NUCLEOTIDE SEQUENCE [LARGE SCALE GENOMIC DNA]</scope>
    <source>
        <strain evidence="7 8">CBS 72588</strain>
    </source>
</reference>
<sequence>MLIGRQVSRKGLHFFPLTAGRSTSRRSIHWNPFVQTYKEYLREAQPVPSQRRSSNHRGGNPDISSPGEYDAESIATSIEGKLKMMKAHPSKRKKFSRAQIEGTPEEVLTFETQKLLRKAASERVEVETNDDSKSSSSFTPPEPGTQLELEIVELSSTGDGLAFSPDQKHIYVVPFSVPGDLVLAETVRQKPHPTHTFVSFVKLVRPSPKREGVTPGCKYFSQCSGCQLQMIPYEEQLKHKKTIVEKAFQNFSNLDPSLIPPVGETIGSPLQYGYRTKLTPHYDGPPKRNPKFWPDDPPPIGFHTKNRRVLDIEQCPIGTPILNEGMAVERKKAHETYKTRKNGVTILLRESTKRVMKRSSSPSSSSANGDAPSAATTTTTDSKTKTDAPKRATSLVPPSASKVRTGDRDYTVIPVPEPTEESHHIRLPDAPEITYTYPTHKDIKTYTSLTHDFTTEYVGDFTFVSRANSFFQNNNSILPTFMNYVREHCTPSSSPPSTDAPTQAGGTATDPPTIAADKPIKYLLDAYCGSGLFAVCLSPLFSSVLGIDIDAMGVEAARENAKLNHIPNAGFIAADADVLFADVPFPPDQSLVVIDPPRKGASVDFLRQLCNFGPRRVVYVSCNVHTQARDVGMLVTGLGTGKWRYEIESLRGFDFFPQTGHVEGLCFLNRVPQANSSGAR</sequence>
<proteinExistence type="inferred from homology"/>
<feature type="binding site" evidence="4">
    <location>
        <position position="472"/>
    </location>
    <ligand>
        <name>S-adenosyl-L-methionine</name>
        <dbReference type="ChEBI" id="CHEBI:59789"/>
    </ligand>
</feature>
<feature type="binding site" evidence="4">
    <location>
        <position position="548"/>
    </location>
    <ligand>
        <name>S-adenosyl-L-methionine</name>
        <dbReference type="ChEBI" id="CHEBI:59789"/>
    </ligand>
</feature>
<feature type="active site" evidence="5">
    <location>
        <position position="622"/>
    </location>
</feature>
<keyword evidence="1 4" id="KW-0489">Methyltransferase</keyword>
<dbReference type="InterPro" id="IPR029063">
    <property type="entry name" value="SAM-dependent_MTases_sf"/>
</dbReference>
<name>A0A0D2D8Y2_9EURO</name>
<accession>A0A0D2D8Y2</accession>
<feature type="compositionally biased region" description="Low complexity" evidence="6">
    <location>
        <begin position="359"/>
        <end position="381"/>
    </location>
</feature>
<protein>
    <recommendedName>
        <fullName evidence="9">TRAM domain-containing protein</fullName>
    </recommendedName>
</protein>
<dbReference type="STRING" id="215243.A0A0D2D8Y2"/>
<feature type="region of interest" description="Disordered" evidence="6">
    <location>
        <begin position="44"/>
        <end position="70"/>
    </location>
</feature>
<evidence type="ECO:0000256" key="4">
    <source>
        <dbReference type="PROSITE-ProRule" id="PRU01024"/>
    </source>
</evidence>
<comment type="similarity">
    <text evidence="4">Belongs to the class I-like SAM-binding methyltransferase superfamily. RNA M5U methyltransferase family.</text>
</comment>
<dbReference type="PROSITE" id="PS01230">
    <property type="entry name" value="TRMA_1"/>
    <property type="match status" value="1"/>
</dbReference>
<evidence type="ECO:0000256" key="6">
    <source>
        <dbReference type="SAM" id="MobiDB-lite"/>
    </source>
</evidence>
<keyword evidence="8" id="KW-1185">Reference proteome</keyword>
<feature type="active site" description="Nucleophile" evidence="4">
    <location>
        <position position="622"/>
    </location>
</feature>
<feature type="binding site" evidence="4">
    <location>
        <position position="527"/>
    </location>
    <ligand>
        <name>S-adenosyl-L-methionine</name>
        <dbReference type="ChEBI" id="CHEBI:59789"/>
    </ligand>
</feature>
<dbReference type="InterPro" id="IPR012340">
    <property type="entry name" value="NA-bd_OB-fold"/>
</dbReference>
<dbReference type="InterPro" id="IPR030391">
    <property type="entry name" value="MeTrfase_TrmA_CS"/>
</dbReference>
<dbReference type="RefSeq" id="XP_016259126.1">
    <property type="nucleotide sequence ID" value="XM_016410104.1"/>
</dbReference>
<dbReference type="AlphaFoldDB" id="A0A0D2D8Y2"/>
<feature type="compositionally biased region" description="Basic and acidic residues" evidence="6">
    <location>
        <begin position="121"/>
        <end position="133"/>
    </location>
</feature>
<dbReference type="SUPFAM" id="SSF53335">
    <property type="entry name" value="S-adenosyl-L-methionine-dependent methyltransferases"/>
    <property type="match status" value="1"/>
</dbReference>
<evidence type="ECO:0000313" key="7">
    <source>
        <dbReference type="EMBL" id="KIW38910.1"/>
    </source>
</evidence>
<dbReference type="Proteomes" id="UP000053342">
    <property type="component" value="Unassembled WGS sequence"/>
</dbReference>
<evidence type="ECO:0008006" key="9">
    <source>
        <dbReference type="Google" id="ProtNLM"/>
    </source>
</evidence>
<keyword evidence="3 4" id="KW-0949">S-adenosyl-L-methionine</keyword>
<dbReference type="GO" id="GO:0009451">
    <property type="term" value="P:RNA modification"/>
    <property type="evidence" value="ECO:0007669"/>
    <property type="project" value="UniProtKB-ARBA"/>
</dbReference>
<dbReference type="PROSITE" id="PS01231">
    <property type="entry name" value="TRMA_2"/>
    <property type="match status" value="1"/>
</dbReference>
<keyword evidence="2 4" id="KW-0808">Transferase</keyword>
<gene>
    <name evidence="7" type="ORF">PV06_08733</name>
</gene>
<evidence type="ECO:0000313" key="8">
    <source>
        <dbReference type="Proteomes" id="UP000053342"/>
    </source>
</evidence>
<dbReference type="Pfam" id="PF06325">
    <property type="entry name" value="PrmA"/>
    <property type="match status" value="1"/>
</dbReference>
<dbReference type="PROSITE" id="PS51687">
    <property type="entry name" value="SAM_MT_RNA_M5U"/>
    <property type="match status" value="1"/>
</dbReference>
<dbReference type="GeneID" id="27360807"/>
<dbReference type="InterPro" id="IPR030390">
    <property type="entry name" value="MeTrfase_TrmA_AS"/>
</dbReference>
<dbReference type="EMBL" id="KN847340">
    <property type="protein sequence ID" value="KIW38910.1"/>
    <property type="molecule type" value="Genomic_DNA"/>
</dbReference>
<dbReference type="CDD" id="cd02440">
    <property type="entry name" value="AdoMet_MTases"/>
    <property type="match status" value="1"/>
</dbReference>
<feature type="region of interest" description="Disordered" evidence="6">
    <location>
        <begin position="340"/>
        <end position="406"/>
    </location>
</feature>
<evidence type="ECO:0000256" key="2">
    <source>
        <dbReference type="ARBA" id="ARBA00022679"/>
    </source>
</evidence>
<evidence type="ECO:0000256" key="5">
    <source>
        <dbReference type="PROSITE-ProRule" id="PRU10015"/>
    </source>
</evidence>
<dbReference type="HOGENOM" id="CLU_014689_3_0_1"/>
<dbReference type="PANTHER" id="PTHR11061:SF30">
    <property type="entry name" value="TRNA (URACIL(54)-C(5))-METHYLTRANSFERASE"/>
    <property type="match status" value="1"/>
</dbReference>
<evidence type="ECO:0000256" key="1">
    <source>
        <dbReference type="ARBA" id="ARBA00022603"/>
    </source>
</evidence>
<dbReference type="GO" id="GO:0008033">
    <property type="term" value="P:tRNA processing"/>
    <property type="evidence" value="ECO:0007669"/>
    <property type="project" value="InterPro"/>
</dbReference>
<dbReference type="GO" id="GO:0032259">
    <property type="term" value="P:methylation"/>
    <property type="evidence" value="ECO:0007669"/>
    <property type="project" value="UniProtKB-KW"/>
</dbReference>
<feature type="compositionally biased region" description="Low complexity" evidence="6">
    <location>
        <begin position="490"/>
        <end position="502"/>
    </location>
</feature>
<dbReference type="SUPFAM" id="SSF50249">
    <property type="entry name" value="Nucleic acid-binding proteins"/>
    <property type="match status" value="1"/>
</dbReference>
<dbReference type="FunFam" id="2.40.50.140:FF:000201">
    <property type="entry name" value="TRM2p tRNA methyltransferase"/>
    <property type="match status" value="1"/>
</dbReference>
<feature type="region of interest" description="Disordered" evidence="6">
    <location>
        <begin position="489"/>
        <end position="512"/>
    </location>
</feature>
<organism evidence="7 8">
    <name type="scientific">Exophiala oligosperma</name>
    <dbReference type="NCBI Taxonomy" id="215243"/>
    <lineage>
        <taxon>Eukaryota</taxon>
        <taxon>Fungi</taxon>
        <taxon>Dikarya</taxon>
        <taxon>Ascomycota</taxon>
        <taxon>Pezizomycotina</taxon>
        <taxon>Eurotiomycetes</taxon>
        <taxon>Chaetothyriomycetidae</taxon>
        <taxon>Chaetothyriales</taxon>
        <taxon>Herpotrichiellaceae</taxon>
        <taxon>Exophiala</taxon>
    </lineage>
</organism>
<dbReference type="PANTHER" id="PTHR11061">
    <property type="entry name" value="RNA M5U METHYLTRANSFERASE"/>
    <property type="match status" value="1"/>
</dbReference>
<dbReference type="Gene3D" id="2.40.50.140">
    <property type="entry name" value="Nucleic acid-binding proteins"/>
    <property type="match status" value="1"/>
</dbReference>
<dbReference type="OrthoDB" id="10250660at2759"/>